<dbReference type="PANTHER" id="PTHR11324">
    <property type="entry name" value="IL16-RELATED"/>
    <property type="match status" value="1"/>
</dbReference>
<protein>
    <recommendedName>
        <fullName evidence="2">PDZ domain-containing protein</fullName>
    </recommendedName>
</protein>
<feature type="region of interest" description="Disordered" evidence="1">
    <location>
        <begin position="375"/>
        <end position="411"/>
    </location>
</feature>
<dbReference type="Proteomes" id="UP001154329">
    <property type="component" value="Chromosome 2"/>
</dbReference>
<accession>A0A9P0J349</accession>
<dbReference type="Gene3D" id="2.30.42.10">
    <property type="match status" value="2"/>
</dbReference>
<reference evidence="3" key="1">
    <citation type="submission" date="2022-02" db="EMBL/GenBank/DDBJ databases">
        <authorList>
            <person name="King R."/>
        </authorList>
    </citation>
    <scope>NUCLEOTIDE SEQUENCE</scope>
</reference>
<dbReference type="SMART" id="SM00228">
    <property type="entry name" value="PDZ"/>
    <property type="match status" value="2"/>
</dbReference>
<feature type="region of interest" description="Disordered" evidence="1">
    <location>
        <begin position="289"/>
        <end position="334"/>
    </location>
</feature>
<dbReference type="PROSITE" id="PS50106">
    <property type="entry name" value="PDZ"/>
    <property type="match status" value="2"/>
</dbReference>
<feature type="domain" description="PDZ" evidence="2">
    <location>
        <begin position="575"/>
        <end position="649"/>
    </location>
</feature>
<sequence length="697" mass="77324">MTMRMFRQTNVAEKNGKPLVTPDMDGRFYQTVTAVPAIVLEESPKSAEVKRKLITWGRKMGKRLEGLRRSESRDSLDSLSSRDSASTAKHQPVWPLGQPSSSGDKSSTLKGFFTRIGSTGMLSYSRLYSNSFRDKLQLSKKQSECQLYRSVSTSHLATSYMKGDDPADCLDRGSEPRTRATADHDTQIESPTEPGYVPLKTRSCDNISKLGTSKKPNFPYAFLRSRLSVLPEENGGGGGGGSAVGGRPTALSGCRPRSCAGGPAPHEIVVTEELFREMDNDREYRRVFSNMSSSNESGYDSDGPGRTPDTYHSHHGGHQKAADEDSGFGDTKSLATDSLNEFEEHSEPPSRRHSDKDYNVPSMCLFYKKNREINDRIRSDRQSSKDTPNFHRRMFIKNRSSPPPSTAADQLSSLPVDLNNLRSRMQMVRLLKSRYEDDIGVYLKMVVKHVANYNETRFVVIKLEPGKIAYRDGRIRVNDEIINVNGKLLRGITDMFEVEKILNHSFSIANKYYVDIVLSRSEQLDSTVMAFDHSHSAAESSKQNAISVINRVLANKMNNHSSKSPTPSMSTVYMSVTFYKGTGHKSLGFSIVGGSDSPKGEMGIFVKTIFTSGQAAENGSLMEGDEILSVNGESVNGMTHALAINCFKKVRQGPLEIKLCRRKIIPDTCSNDNRSFNNDIITTVSTTTITTTSTQTF</sequence>
<dbReference type="InterPro" id="IPR036034">
    <property type="entry name" value="PDZ_sf"/>
</dbReference>
<reference evidence="3" key="2">
    <citation type="submission" date="2022-10" db="EMBL/GenBank/DDBJ databases">
        <authorList>
            <consortium name="ENA_rothamsted_submissions"/>
            <consortium name="culmorum"/>
            <person name="King R."/>
        </authorList>
    </citation>
    <scope>NUCLEOTIDE SEQUENCE</scope>
</reference>
<dbReference type="EMBL" id="OU899035">
    <property type="protein sequence ID" value="CAH1726149.1"/>
    <property type="molecule type" value="Genomic_DNA"/>
</dbReference>
<evidence type="ECO:0000256" key="1">
    <source>
        <dbReference type="SAM" id="MobiDB-lite"/>
    </source>
</evidence>
<evidence type="ECO:0000313" key="4">
    <source>
        <dbReference type="Proteomes" id="UP001154329"/>
    </source>
</evidence>
<feature type="region of interest" description="Disordered" evidence="1">
    <location>
        <begin position="233"/>
        <end position="263"/>
    </location>
</feature>
<dbReference type="CDD" id="cd06759">
    <property type="entry name" value="PDZ3_PDZD2-PDZ1_hPro-IL-16-like"/>
    <property type="match status" value="1"/>
</dbReference>
<organism evidence="3 4">
    <name type="scientific">Aphis gossypii</name>
    <name type="common">Cotton aphid</name>
    <dbReference type="NCBI Taxonomy" id="80765"/>
    <lineage>
        <taxon>Eukaryota</taxon>
        <taxon>Metazoa</taxon>
        <taxon>Ecdysozoa</taxon>
        <taxon>Arthropoda</taxon>
        <taxon>Hexapoda</taxon>
        <taxon>Insecta</taxon>
        <taxon>Pterygota</taxon>
        <taxon>Neoptera</taxon>
        <taxon>Paraneoptera</taxon>
        <taxon>Hemiptera</taxon>
        <taxon>Sternorrhyncha</taxon>
        <taxon>Aphidomorpha</taxon>
        <taxon>Aphidoidea</taxon>
        <taxon>Aphididae</taxon>
        <taxon>Aphidini</taxon>
        <taxon>Aphis</taxon>
        <taxon>Aphis</taxon>
    </lineage>
</organism>
<dbReference type="CDD" id="cd00136">
    <property type="entry name" value="PDZ_canonical"/>
    <property type="match status" value="1"/>
</dbReference>
<feature type="compositionally biased region" description="Polar residues" evidence="1">
    <location>
        <begin position="98"/>
        <end position="107"/>
    </location>
</feature>
<dbReference type="InterPro" id="IPR001478">
    <property type="entry name" value="PDZ"/>
</dbReference>
<gene>
    <name evidence="3" type="ORF">APHIGO_LOCUS7088</name>
</gene>
<feature type="compositionally biased region" description="Basic and acidic residues" evidence="1">
    <location>
        <begin position="162"/>
        <end position="187"/>
    </location>
</feature>
<dbReference type="Pfam" id="PF00595">
    <property type="entry name" value="PDZ"/>
    <property type="match status" value="2"/>
</dbReference>
<keyword evidence="4" id="KW-1185">Reference proteome</keyword>
<feature type="compositionally biased region" description="Gly residues" evidence="1">
    <location>
        <begin position="234"/>
        <end position="244"/>
    </location>
</feature>
<feature type="compositionally biased region" description="Basic and acidic residues" evidence="1">
    <location>
        <begin position="65"/>
        <end position="76"/>
    </location>
</feature>
<dbReference type="SUPFAM" id="SSF50156">
    <property type="entry name" value="PDZ domain-like"/>
    <property type="match status" value="2"/>
</dbReference>
<name>A0A9P0J349_APHGO</name>
<feature type="compositionally biased region" description="Basic and acidic residues" evidence="1">
    <location>
        <begin position="342"/>
        <end position="358"/>
    </location>
</feature>
<feature type="region of interest" description="Disordered" evidence="1">
    <location>
        <begin position="339"/>
        <end position="358"/>
    </location>
</feature>
<feature type="compositionally biased region" description="Basic and acidic residues" evidence="1">
    <location>
        <begin position="375"/>
        <end position="384"/>
    </location>
</feature>
<feature type="region of interest" description="Disordered" evidence="1">
    <location>
        <begin position="65"/>
        <end position="107"/>
    </location>
</feature>
<dbReference type="PANTHER" id="PTHR11324:SF16">
    <property type="entry name" value="PDZ DOMAIN-CONTAINING PROTEIN 2"/>
    <property type="match status" value="1"/>
</dbReference>
<proteinExistence type="predicted"/>
<dbReference type="AlphaFoldDB" id="A0A9P0J349"/>
<feature type="region of interest" description="Disordered" evidence="1">
    <location>
        <begin position="159"/>
        <end position="194"/>
    </location>
</feature>
<feature type="compositionally biased region" description="Polar residues" evidence="1">
    <location>
        <begin position="289"/>
        <end position="298"/>
    </location>
</feature>
<feature type="domain" description="PDZ" evidence="2">
    <location>
        <begin position="427"/>
        <end position="493"/>
    </location>
</feature>
<evidence type="ECO:0000313" key="3">
    <source>
        <dbReference type="EMBL" id="CAH1726149.1"/>
    </source>
</evidence>
<evidence type="ECO:0000259" key="2">
    <source>
        <dbReference type="PROSITE" id="PS50106"/>
    </source>
</evidence>